<dbReference type="PROSITE" id="PS50801">
    <property type="entry name" value="STAS"/>
    <property type="match status" value="1"/>
</dbReference>
<dbReference type="EMBL" id="BOMV01000057">
    <property type="protein sequence ID" value="GIE97488.1"/>
    <property type="molecule type" value="Genomic_DNA"/>
</dbReference>
<evidence type="ECO:0000313" key="3">
    <source>
        <dbReference type="Proteomes" id="UP000636960"/>
    </source>
</evidence>
<dbReference type="InterPro" id="IPR036513">
    <property type="entry name" value="STAS_dom_sf"/>
</dbReference>
<comment type="caution">
    <text evidence="2">The sequence shown here is derived from an EMBL/GenBank/DDBJ whole genome shotgun (WGS) entry which is preliminary data.</text>
</comment>
<dbReference type="Proteomes" id="UP000636960">
    <property type="component" value="Unassembled WGS sequence"/>
</dbReference>
<reference evidence="2" key="1">
    <citation type="submission" date="2021-01" db="EMBL/GenBank/DDBJ databases">
        <title>Whole genome shotgun sequence of Actinoplanes rishiriensis NBRC 108556.</title>
        <authorList>
            <person name="Komaki H."/>
            <person name="Tamura T."/>
        </authorList>
    </citation>
    <scope>NUCLEOTIDE SEQUENCE</scope>
    <source>
        <strain evidence="2">NBRC 108556</strain>
    </source>
</reference>
<organism evidence="2 3">
    <name type="scientific">Paractinoplanes rishiriensis</name>
    <dbReference type="NCBI Taxonomy" id="1050105"/>
    <lineage>
        <taxon>Bacteria</taxon>
        <taxon>Bacillati</taxon>
        <taxon>Actinomycetota</taxon>
        <taxon>Actinomycetes</taxon>
        <taxon>Micromonosporales</taxon>
        <taxon>Micromonosporaceae</taxon>
        <taxon>Paractinoplanes</taxon>
    </lineage>
</organism>
<protein>
    <recommendedName>
        <fullName evidence="1">STAS domain-containing protein</fullName>
    </recommendedName>
</protein>
<dbReference type="Gene3D" id="3.30.750.24">
    <property type="entry name" value="STAS domain"/>
    <property type="match status" value="1"/>
</dbReference>
<proteinExistence type="predicted"/>
<name>A0A919K2L6_9ACTN</name>
<evidence type="ECO:0000313" key="2">
    <source>
        <dbReference type="EMBL" id="GIE97488.1"/>
    </source>
</evidence>
<dbReference type="RefSeq" id="WP_203784486.1">
    <property type="nucleotide sequence ID" value="NZ_BOMV01000057.1"/>
</dbReference>
<dbReference type="InterPro" id="IPR002645">
    <property type="entry name" value="STAS_dom"/>
</dbReference>
<evidence type="ECO:0000259" key="1">
    <source>
        <dbReference type="PROSITE" id="PS50801"/>
    </source>
</evidence>
<dbReference type="InterPro" id="IPR058548">
    <property type="entry name" value="MlaB-like_STAS"/>
</dbReference>
<accession>A0A919K2L6</accession>
<keyword evidence="3" id="KW-1185">Reference proteome</keyword>
<dbReference type="AlphaFoldDB" id="A0A919K2L6"/>
<sequence length="136" mass="15099">MIDQLWHRVWLSLPEDAGVLLDEGATVVVQDRGVAVLTIDQRHCEECPRTEVALAGDIDHHTAPFVAFALWRALSGHRPVRCDLRDVTYFGSAAARTIVEAQSLAALLGRDFELRGVHGLAAQVLDILDPERLIRR</sequence>
<dbReference type="CDD" id="cd07043">
    <property type="entry name" value="STAS_anti-anti-sigma_factors"/>
    <property type="match status" value="1"/>
</dbReference>
<feature type="domain" description="STAS" evidence="1">
    <location>
        <begin position="52"/>
        <end position="136"/>
    </location>
</feature>
<dbReference type="Pfam" id="PF13466">
    <property type="entry name" value="STAS_2"/>
    <property type="match status" value="1"/>
</dbReference>
<gene>
    <name evidence="2" type="ORF">Ari01nite_49530</name>
</gene>
<dbReference type="SUPFAM" id="SSF52091">
    <property type="entry name" value="SpoIIaa-like"/>
    <property type="match status" value="1"/>
</dbReference>